<keyword evidence="6" id="KW-1185">Reference proteome</keyword>
<dbReference type="Pfam" id="PF13531">
    <property type="entry name" value="SBP_bac_11"/>
    <property type="match status" value="1"/>
</dbReference>
<dbReference type="InterPro" id="IPR005950">
    <property type="entry name" value="ModA"/>
</dbReference>
<proteinExistence type="inferred from homology"/>
<evidence type="ECO:0000313" key="5">
    <source>
        <dbReference type="EMBL" id="GGB87582.1"/>
    </source>
</evidence>
<keyword evidence="3 4" id="KW-0732">Signal</keyword>
<evidence type="ECO:0000256" key="2">
    <source>
        <dbReference type="ARBA" id="ARBA00022723"/>
    </source>
</evidence>
<keyword evidence="2" id="KW-0479">Metal-binding</keyword>
<dbReference type="Gene3D" id="3.40.190.10">
    <property type="entry name" value="Periplasmic binding protein-like II"/>
    <property type="match status" value="2"/>
</dbReference>
<organism evidence="5 6">
    <name type="scientific">Marivita lacus</name>
    <dbReference type="NCBI Taxonomy" id="1323742"/>
    <lineage>
        <taxon>Bacteria</taxon>
        <taxon>Pseudomonadati</taxon>
        <taxon>Pseudomonadota</taxon>
        <taxon>Alphaproteobacteria</taxon>
        <taxon>Rhodobacterales</taxon>
        <taxon>Roseobacteraceae</taxon>
        <taxon>Marivita</taxon>
    </lineage>
</organism>
<dbReference type="SUPFAM" id="SSF53850">
    <property type="entry name" value="Periplasmic binding protein-like II"/>
    <property type="match status" value="1"/>
</dbReference>
<dbReference type="Proteomes" id="UP000645462">
    <property type="component" value="Unassembled WGS sequence"/>
</dbReference>
<evidence type="ECO:0000256" key="3">
    <source>
        <dbReference type="ARBA" id="ARBA00022729"/>
    </source>
</evidence>
<feature type="chain" id="PRO_5045746984" evidence="4">
    <location>
        <begin position="35"/>
        <end position="271"/>
    </location>
</feature>
<dbReference type="RefSeq" id="WP_229747620.1">
    <property type="nucleotide sequence ID" value="NZ_BMFC01000001.1"/>
</dbReference>
<reference evidence="6" key="1">
    <citation type="journal article" date="2019" name="Int. J. Syst. Evol. Microbiol.">
        <title>The Global Catalogue of Microorganisms (GCM) 10K type strain sequencing project: providing services to taxonomists for standard genome sequencing and annotation.</title>
        <authorList>
            <consortium name="The Broad Institute Genomics Platform"/>
            <consortium name="The Broad Institute Genome Sequencing Center for Infectious Disease"/>
            <person name="Wu L."/>
            <person name="Ma J."/>
        </authorList>
    </citation>
    <scope>NUCLEOTIDE SEQUENCE [LARGE SCALE GENOMIC DNA]</scope>
    <source>
        <strain evidence="6">CGMCC 1.12478</strain>
    </source>
</reference>
<name>A0ABQ1K490_9RHOB</name>
<dbReference type="PANTHER" id="PTHR30632:SF17">
    <property type="entry name" value="MOLYBDATE-BINDING PROTEIN MODA"/>
    <property type="match status" value="1"/>
</dbReference>
<accession>A0ABQ1K490</accession>
<dbReference type="EMBL" id="BMFC01000001">
    <property type="protein sequence ID" value="GGB87582.1"/>
    <property type="molecule type" value="Genomic_DNA"/>
</dbReference>
<dbReference type="InterPro" id="IPR050682">
    <property type="entry name" value="ModA/WtpA"/>
</dbReference>
<dbReference type="PIRSF" id="PIRSF004846">
    <property type="entry name" value="ModA"/>
    <property type="match status" value="1"/>
</dbReference>
<dbReference type="NCBIfam" id="TIGR01256">
    <property type="entry name" value="modA"/>
    <property type="match status" value="1"/>
</dbReference>
<dbReference type="PANTHER" id="PTHR30632">
    <property type="entry name" value="MOLYBDATE-BINDING PERIPLASMIC PROTEIN"/>
    <property type="match status" value="1"/>
</dbReference>
<evidence type="ECO:0000256" key="4">
    <source>
        <dbReference type="SAM" id="SignalP"/>
    </source>
</evidence>
<sequence>MWRKDKTKDKDLPVVTPILRTALALICLALPAKAADLTVFAAASLGDAMGELATVWEGETGQAVTLVLAGSSTLARQIDAGAPADVFVSANETWMDWLAERDRLQAESRVDIASNRLVLVAHDPGAASQTEVTAQTDILAALGPTGRLAIALPEAVPAGIYAKAALTDLGLWNALSTRLAPTDNVRAALALVALGEAPLGAVYATDALAEPRVVVAGVFSAQSHPPIRYPAAVVTDAADPAAAGDFVTWLSGNTAQEVLGRYGFLRAGPAQ</sequence>
<evidence type="ECO:0000256" key="1">
    <source>
        <dbReference type="ARBA" id="ARBA00009175"/>
    </source>
</evidence>
<comment type="caution">
    <text evidence="5">The sequence shown here is derived from an EMBL/GenBank/DDBJ whole genome shotgun (WGS) entry which is preliminary data.</text>
</comment>
<evidence type="ECO:0000313" key="6">
    <source>
        <dbReference type="Proteomes" id="UP000645462"/>
    </source>
</evidence>
<protein>
    <submittedName>
        <fullName evidence="5">Molybdate ABC transporter substrate-binding protein</fullName>
    </submittedName>
</protein>
<comment type="similarity">
    <text evidence="1">Belongs to the bacterial solute-binding protein ModA family.</text>
</comment>
<gene>
    <name evidence="5" type="primary">modA</name>
    <name evidence="5" type="ORF">GCM10011363_00260</name>
</gene>
<feature type="signal peptide" evidence="4">
    <location>
        <begin position="1"/>
        <end position="34"/>
    </location>
</feature>